<keyword evidence="2" id="KW-1185">Reference proteome</keyword>
<dbReference type="PANTHER" id="PTHR10622">
    <property type="entry name" value="HET DOMAIN-CONTAINING PROTEIN"/>
    <property type="match status" value="1"/>
</dbReference>
<dbReference type="RefSeq" id="XP_007677187.1">
    <property type="nucleotide sequence ID" value="XM_007678997.1"/>
</dbReference>
<dbReference type="KEGG" id="bcom:BAUCODRAFT_123137"/>
<dbReference type="OMA" id="CAWNTIN"/>
<reference evidence="1 2" key="1">
    <citation type="journal article" date="2012" name="PLoS Pathog.">
        <title>Diverse lifestyles and strategies of plant pathogenesis encoded in the genomes of eighteen Dothideomycetes fungi.</title>
        <authorList>
            <person name="Ohm R.A."/>
            <person name="Feau N."/>
            <person name="Henrissat B."/>
            <person name="Schoch C.L."/>
            <person name="Horwitz B.A."/>
            <person name="Barry K.W."/>
            <person name="Condon B.J."/>
            <person name="Copeland A.C."/>
            <person name="Dhillon B."/>
            <person name="Glaser F."/>
            <person name="Hesse C.N."/>
            <person name="Kosti I."/>
            <person name="LaButti K."/>
            <person name="Lindquist E.A."/>
            <person name="Lucas S."/>
            <person name="Salamov A.A."/>
            <person name="Bradshaw R.E."/>
            <person name="Ciuffetti L."/>
            <person name="Hamelin R.C."/>
            <person name="Kema G.H.J."/>
            <person name="Lawrence C."/>
            <person name="Scott J.A."/>
            <person name="Spatafora J.W."/>
            <person name="Turgeon B.G."/>
            <person name="de Wit P.J.G.M."/>
            <person name="Zhong S."/>
            <person name="Goodwin S.B."/>
            <person name="Grigoriev I.V."/>
        </authorList>
    </citation>
    <scope>NUCLEOTIDE SEQUENCE [LARGE SCALE GENOMIC DNA]</scope>
    <source>
        <strain evidence="1 2">UAMH 10762</strain>
    </source>
</reference>
<dbReference type="OrthoDB" id="674604at2759"/>
<dbReference type="eggNOG" id="KOG4177">
    <property type="taxonomic scope" value="Eukaryota"/>
</dbReference>
<sequence length="239" mass="28124">MCLLDVYELTFSDFFDEDRPDYYILSHRWFGADDEVSYEDFIEEFCYFIKARNERSVRRTNWAWVDTCCIDKRSSAELTEAINSMINWYAEASDCVAYLWDVDTSESLRKSDWWSRGWSKCFSQLRELLAPRTVLFVDRGWDIEGHKCAWNTINDSGDCVVYASEALAPPHRGRNLNSQRSNITGIQEEYRNVFATLAIYWAAIRRTSRIEDQAYSLFGLFDVNLPLLYGERSHCHTIR</sequence>
<evidence type="ECO:0008006" key="3">
    <source>
        <dbReference type="Google" id="ProtNLM"/>
    </source>
</evidence>
<gene>
    <name evidence="1" type="ORF">BAUCODRAFT_123137</name>
</gene>
<name>M2N9P1_BAUPA</name>
<evidence type="ECO:0000313" key="1">
    <source>
        <dbReference type="EMBL" id="EMC95844.1"/>
    </source>
</evidence>
<organism evidence="1 2">
    <name type="scientific">Baudoinia panamericana (strain UAMH 10762)</name>
    <name type="common">Angels' share fungus</name>
    <name type="synonym">Baudoinia compniacensis (strain UAMH 10762)</name>
    <dbReference type="NCBI Taxonomy" id="717646"/>
    <lineage>
        <taxon>Eukaryota</taxon>
        <taxon>Fungi</taxon>
        <taxon>Dikarya</taxon>
        <taxon>Ascomycota</taxon>
        <taxon>Pezizomycotina</taxon>
        <taxon>Dothideomycetes</taxon>
        <taxon>Dothideomycetidae</taxon>
        <taxon>Mycosphaerellales</taxon>
        <taxon>Teratosphaeriaceae</taxon>
        <taxon>Baudoinia</taxon>
    </lineage>
</organism>
<dbReference type="AlphaFoldDB" id="M2N9P1"/>
<dbReference type="GeneID" id="19107749"/>
<dbReference type="STRING" id="717646.M2N9P1"/>
<dbReference type="Proteomes" id="UP000011761">
    <property type="component" value="Unassembled WGS sequence"/>
</dbReference>
<dbReference type="HOGENOM" id="CLU_000288_138_0_1"/>
<dbReference type="EMBL" id="KB445556">
    <property type="protein sequence ID" value="EMC95844.1"/>
    <property type="molecule type" value="Genomic_DNA"/>
</dbReference>
<accession>M2N9P1</accession>
<evidence type="ECO:0000313" key="2">
    <source>
        <dbReference type="Proteomes" id="UP000011761"/>
    </source>
</evidence>
<dbReference type="PANTHER" id="PTHR10622:SF12">
    <property type="entry name" value="HET DOMAIN-CONTAINING PROTEIN"/>
    <property type="match status" value="1"/>
</dbReference>
<protein>
    <recommendedName>
        <fullName evidence="3">Heterokaryon incompatibility domain-containing protein</fullName>
    </recommendedName>
</protein>
<proteinExistence type="predicted"/>